<keyword evidence="5" id="KW-1185">Reference proteome</keyword>
<name>A0A834YAP2_TETSI</name>
<feature type="domain" description="Tyrosinase copper-binding" evidence="3">
    <location>
        <begin position="215"/>
        <end position="257"/>
    </location>
</feature>
<protein>
    <recommendedName>
        <fullName evidence="3">Tyrosinase copper-binding domain-containing protein</fullName>
    </recommendedName>
</protein>
<dbReference type="GO" id="GO:0046872">
    <property type="term" value="F:metal ion binding"/>
    <property type="evidence" value="ECO:0007669"/>
    <property type="project" value="UniProtKB-KW"/>
</dbReference>
<dbReference type="GO" id="GO:0016491">
    <property type="term" value="F:oxidoreductase activity"/>
    <property type="evidence" value="ECO:0007669"/>
    <property type="project" value="InterPro"/>
</dbReference>
<evidence type="ECO:0000256" key="2">
    <source>
        <dbReference type="ARBA" id="ARBA00023008"/>
    </source>
</evidence>
<dbReference type="AlphaFoldDB" id="A0A834YAP2"/>
<evidence type="ECO:0000259" key="3">
    <source>
        <dbReference type="Pfam" id="PF00264"/>
    </source>
</evidence>
<accession>A0A834YAP2</accession>
<sequence length="264" mass="29623">MQIKTRGFAKRKKQGRLKRPVYSLEKRRRSLSKMGFKTFHSNFNWLRLSASLRNAGVRECSLKAGRTKEAKLPTTATSSGMTRKRLASMSLEQTNGSSDSNGGVGSPATFDSRRNVLLGFAGVYGASQLVGNDHAMGAPVETPLKCHEAIVDDIGPVKCCRPPHSGGVVEFEFPSTSSQMRVRKPAHRLDHVNLLKYKEAIRLMKALPADDPWSLTQQAKIHCAYCNGAYYQKGYKIPLQVHSNWLFLPFHRLYIYFERESSES</sequence>
<dbReference type="Pfam" id="PF00264">
    <property type="entry name" value="Tyrosinase"/>
    <property type="match status" value="1"/>
</dbReference>
<evidence type="ECO:0000313" key="4">
    <source>
        <dbReference type="EMBL" id="KAF8369478.1"/>
    </source>
</evidence>
<keyword evidence="2" id="KW-0186">Copper</keyword>
<proteinExistence type="predicted"/>
<dbReference type="Gene3D" id="1.10.1280.10">
    <property type="entry name" value="Di-copper center containing domain from catechol oxidase"/>
    <property type="match status" value="1"/>
</dbReference>
<dbReference type="PANTHER" id="PTHR11474:SF76">
    <property type="entry name" value="SHKT DOMAIN-CONTAINING PROTEIN"/>
    <property type="match status" value="1"/>
</dbReference>
<keyword evidence="1" id="KW-0479">Metal-binding</keyword>
<dbReference type="InterPro" id="IPR002227">
    <property type="entry name" value="Tyrosinase_Cu-bd"/>
</dbReference>
<dbReference type="Proteomes" id="UP000655225">
    <property type="component" value="Unassembled WGS sequence"/>
</dbReference>
<organism evidence="4 5">
    <name type="scientific">Tetracentron sinense</name>
    <name type="common">Spur-leaf</name>
    <dbReference type="NCBI Taxonomy" id="13715"/>
    <lineage>
        <taxon>Eukaryota</taxon>
        <taxon>Viridiplantae</taxon>
        <taxon>Streptophyta</taxon>
        <taxon>Embryophyta</taxon>
        <taxon>Tracheophyta</taxon>
        <taxon>Spermatophyta</taxon>
        <taxon>Magnoliopsida</taxon>
        <taxon>Trochodendrales</taxon>
        <taxon>Trochodendraceae</taxon>
        <taxon>Tetracentron</taxon>
    </lineage>
</organism>
<comment type="caution">
    <text evidence="4">The sequence shown here is derived from an EMBL/GenBank/DDBJ whole genome shotgun (WGS) entry which is preliminary data.</text>
</comment>
<dbReference type="EMBL" id="JABCRI010000734">
    <property type="protein sequence ID" value="KAF8369478.1"/>
    <property type="molecule type" value="Genomic_DNA"/>
</dbReference>
<reference evidence="4 5" key="1">
    <citation type="submission" date="2020-04" db="EMBL/GenBank/DDBJ databases">
        <title>Plant Genome Project.</title>
        <authorList>
            <person name="Zhang R.-G."/>
        </authorList>
    </citation>
    <scope>NUCLEOTIDE SEQUENCE [LARGE SCALE GENOMIC DNA]</scope>
    <source>
        <strain evidence="4">YNK0</strain>
        <tissue evidence="4">Leaf</tissue>
    </source>
</reference>
<evidence type="ECO:0000313" key="5">
    <source>
        <dbReference type="Proteomes" id="UP000655225"/>
    </source>
</evidence>
<dbReference type="PANTHER" id="PTHR11474">
    <property type="entry name" value="TYROSINASE FAMILY MEMBER"/>
    <property type="match status" value="1"/>
</dbReference>
<gene>
    <name evidence="4" type="ORF">HHK36_032505</name>
</gene>
<dbReference type="OrthoDB" id="1729000at2759"/>
<evidence type="ECO:0000256" key="1">
    <source>
        <dbReference type="ARBA" id="ARBA00022723"/>
    </source>
</evidence>
<dbReference type="SUPFAM" id="SSF48056">
    <property type="entry name" value="Di-copper centre-containing domain"/>
    <property type="match status" value="1"/>
</dbReference>
<dbReference type="InterPro" id="IPR008922">
    <property type="entry name" value="Di-copper_centre_dom_sf"/>
</dbReference>
<dbReference type="InterPro" id="IPR050316">
    <property type="entry name" value="Tyrosinase/Hemocyanin"/>
</dbReference>